<feature type="region of interest" description="Disordered" evidence="1">
    <location>
        <begin position="1"/>
        <end position="57"/>
    </location>
</feature>
<dbReference type="AlphaFoldDB" id="A0A2T9YYQ8"/>
<dbReference type="EMBL" id="MBFT01000106">
    <property type="protein sequence ID" value="PVU97478.1"/>
    <property type="molecule type" value="Genomic_DNA"/>
</dbReference>
<protein>
    <submittedName>
        <fullName evidence="2">Uncharacterized protein</fullName>
    </submittedName>
</protein>
<proteinExistence type="predicted"/>
<feature type="region of interest" description="Disordered" evidence="1">
    <location>
        <begin position="69"/>
        <end position="89"/>
    </location>
</feature>
<reference evidence="2 3" key="1">
    <citation type="journal article" date="2018" name="MBio">
        <title>Comparative Genomics Reveals the Core Gene Toolbox for the Fungus-Insect Symbiosis.</title>
        <authorList>
            <person name="Wang Y."/>
            <person name="Stata M."/>
            <person name="Wang W."/>
            <person name="Stajich J.E."/>
            <person name="White M.M."/>
            <person name="Moncalvo J.M."/>
        </authorList>
    </citation>
    <scope>NUCLEOTIDE SEQUENCE [LARGE SCALE GENOMIC DNA]</scope>
    <source>
        <strain evidence="2 3">AUS-77-4</strain>
    </source>
</reference>
<dbReference type="Proteomes" id="UP000245699">
    <property type="component" value="Unassembled WGS sequence"/>
</dbReference>
<comment type="caution">
    <text evidence="2">The sequence shown here is derived from an EMBL/GenBank/DDBJ whole genome shotgun (WGS) entry which is preliminary data.</text>
</comment>
<evidence type="ECO:0000313" key="2">
    <source>
        <dbReference type="EMBL" id="PVU97478.1"/>
    </source>
</evidence>
<name>A0A2T9YYQ8_9FUNG</name>
<organism evidence="2 3">
    <name type="scientific">Furculomyces boomerangus</name>
    <dbReference type="NCBI Taxonomy" id="61424"/>
    <lineage>
        <taxon>Eukaryota</taxon>
        <taxon>Fungi</taxon>
        <taxon>Fungi incertae sedis</taxon>
        <taxon>Zoopagomycota</taxon>
        <taxon>Kickxellomycotina</taxon>
        <taxon>Harpellomycetes</taxon>
        <taxon>Harpellales</taxon>
        <taxon>Harpellaceae</taxon>
        <taxon>Furculomyces</taxon>
    </lineage>
</organism>
<gene>
    <name evidence="2" type="ORF">BB559_002017</name>
</gene>
<feature type="compositionally biased region" description="Low complexity" evidence="1">
    <location>
        <begin position="30"/>
        <end position="47"/>
    </location>
</feature>
<evidence type="ECO:0000313" key="3">
    <source>
        <dbReference type="Proteomes" id="UP000245699"/>
    </source>
</evidence>
<sequence length="111" mass="13042">MDEYQDYNPRFADRNGGGGSMITGYTNSPYGGYQQHQHNQYQRQTQGFYGNPPNEVINMEPIQEPYPVYYPQNKQAHPKHRVSSRTEHVQRGQSKLLFIRVVLRSLYKTFD</sequence>
<evidence type="ECO:0000256" key="1">
    <source>
        <dbReference type="SAM" id="MobiDB-lite"/>
    </source>
</evidence>
<accession>A0A2T9YYQ8</accession>
<keyword evidence="3" id="KW-1185">Reference proteome</keyword>